<dbReference type="RefSeq" id="WP_070125400.1">
    <property type="nucleotide sequence ID" value="NZ_MDHN01000021.1"/>
</dbReference>
<accession>A0A1E7ZBV9</accession>
<proteinExistence type="predicted"/>
<dbReference type="OrthoDB" id="5751334at2"/>
<dbReference type="AlphaFoldDB" id="A0A1E7ZBV9"/>
<reference evidence="1 2" key="1">
    <citation type="submission" date="2016-08" db="EMBL/GenBank/DDBJ databases">
        <authorList>
            <person name="Seilhamer J.J."/>
        </authorList>
    </citation>
    <scope>NUCLEOTIDE SEQUENCE [LARGE SCALE GENOMIC DNA]</scope>
    <source>
        <strain evidence="1 2">KCTC 42603</strain>
    </source>
</reference>
<organism evidence="1 2">
    <name type="scientific">Alteromonas confluentis</name>
    <dbReference type="NCBI Taxonomy" id="1656094"/>
    <lineage>
        <taxon>Bacteria</taxon>
        <taxon>Pseudomonadati</taxon>
        <taxon>Pseudomonadota</taxon>
        <taxon>Gammaproteobacteria</taxon>
        <taxon>Alteromonadales</taxon>
        <taxon>Alteromonadaceae</taxon>
        <taxon>Alteromonas/Salinimonas group</taxon>
        <taxon>Alteromonas</taxon>
    </lineage>
</organism>
<evidence type="ECO:0000313" key="2">
    <source>
        <dbReference type="Proteomes" id="UP000175691"/>
    </source>
</evidence>
<name>A0A1E7ZBV9_9ALTE</name>
<protein>
    <submittedName>
        <fullName evidence="1">Uncharacterized protein</fullName>
    </submittedName>
</protein>
<comment type="caution">
    <text evidence="1">The sequence shown here is derived from an EMBL/GenBank/DDBJ whole genome shotgun (WGS) entry which is preliminary data.</text>
</comment>
<sequence length="461" mass="53048">MNSKLEQADSPLVVRIKNLTELVDANGKTKPTLVSLAQHYFETAPALTAEINTLALEINEVKTHRANQKLLDELTEKYNQKVALHDKALLERNQHLQRVVRIILDLCEGETYFETQNSTARVLGTLFLLTRENNPGYARQHQRLRPLYKAILALRLVDKILADDALKHPYLLKHRGLLGRFDDHEKMYEWTQYIAVPVITAALLQDIGLNHKAAQDILVGKQGKLDPFREISDAERKQLLQLNYQYTVTYLKDALTPEEAFGSKEGHAFALEIIQNTFIGKIGIGDIIKIPQVYASFVLSTKAAYSRASIPKSYILIEQLSKQQNVSRRLTEYFISMVGHFPIGFGVCFIPVGDDGKEKDHYEYAIVTRLNPEKPDEPICKVVSRQQQFCSPTTEVRIPAERNLYYDKSKQKLMTMDRERMAEIMSLLRKNFTMDDVDNHIPAYWEAHEFYADKKNQIIWR</sequence>
<keyword evidence="2" id="KW-1185">Reference proteome</keyword>
<gene>
    <name evidence="1" type="ORF">BFC18_11265</name>
</gene>
<dbReference type="EMBL" id="MDHN01000021">
    <property type="protein sequence ID" value="OFC71006.1"/>
    <property type="molecule type" value="Genomic_DNA"/>
</dbReference>
<evidence type="ECO:0000313" key="1">
    <source>
        <dbReference type="EMBL" id="OFC71006.1"/>
    </source>
</evidence>
<dbReference type="Proteomes" id="UP000175691">
    <property type="component" value="Unassembled WGS sequence"/>
</dbReference>